<evidence type="ECO:0000256" key="1">
    <source>
        <dbReference type="ARBA" id="ARBA00004496"/>
    </source>
</evidence>
<feature type="binding site" evidence="15">
    <location>
        <position position="484"/>
    </location>
    <ligand>
        <name>Mg(2+)</name>
        <dbReference type="ChEBI" id="CHEBI:18420"/>
        <note>shared with alpha subunit</note>
    </ligand>
</feature>
<reference evidence="21 22" key="1">
    <citation type="submission" date="2020-08" db="EMBL/GenBank/DDBJ databases">
        <title>The genome sequence of Novosphingobium flavum 4Y4.</title>
        <authorList>
            <person name="Liu Y."/>
        </authorList>
    </citation>
    <scope>NUCLEOTIDE SEQUENCE [LARGE SCALE GENOMIC DNA]</scope>
    <source>
        <strain evidence="21 22">4Y4</strain>
    </source>
</reference>
<feature type="region of interest" description="Disordered" evidence="17">
    <location>
        <begin position="203"/>
        <end position="225"/>
    </location>
</feature>
<evidence type="ECO:0000256" key="12">
    <source>
        <dbReference type="ARBA" id="ARBA00022917"/>
    </source>
</evidence>
<dbReference type="SUPFAM" id="SSF46955">
    <property type="entry name" value="Putative DNA-binding domain"/>
    <property type="match status" value="1"/>
</dbReference>
<keyword evidence="5 16" id="KW-0820">tRNA-binding</keyword>
<evidence type="ECO:0000256" key="10">
    <source>
        <dbReference type="ARBA" id="ARBA00022842"/>
    </source>
</evidence>
<comment type="cofactor">
    <cofactor evidence="15">
        <name>Mg(2+)</name>
        <dbReference type="ChEBI" id="CHEBI:18420"/>
    </cofactor>
    <text evidence="15">Binds 2 magnesium ions per tetramer.</text>
</comment>
<sequence>MKFSLTWLKDYLDTEASVAEIAAALNAIGLEVEGIEDPAAKLAGFRVARVLTAAPHPNADKLQVLTVDTGEGDPLQVVCGAPNARAGLVGVLGLPGATVPVNGMVLKVAAVRGVESNGMMCSTRELELGEDHDGIIELPADAPIGTPFAQYHGADPVFDVAITPNRPDCMGVYGIARDLAAAGLGALRSVEVGARASTGSARAGLGIETNTTSAQPEPVEGHAPSFPCPTEIRTDDPEGCPAFHGRVIKGVTNGPSPQWLQDRLKSAGQRPISALVDLTNYVMLGFGRPAHAYDLAKLTGAVVARRAREGETCLALNGKTYALTPEMTVIADAAGVHDIAGIMGGEHSGCSDTTTDVLLEVAYFDPERIGATGRALNLTSDARSRFERGVDPLFLDTGLELLTRLILETCGGEASDVVRAGTAPRDTAVVAYDPALAETLGGVAIPAGEQRRILEALGFSVGEDWTVTAPGWRPDVVGAPDLVEEVVRIWGLDNIESVPLPRADGVARPTATPAQKLERRVRRAAAARGLNEAVTWSFLPVSEAQAFVLRQAQDERESPLWVLDNPISEDMKAMRPSLLPGLLSAARRNLDRGAGSLRLFEIGRRYLRGAEGTSDERLTLGVVLAGERTVRGWATGKAQPFDAFDAKAEALALLAEAGAPVDNLQVMGEAGPQFHPGQSATLRLGPKTVLARFGLLHPATARAFDLSGPIAVAELFLDAIPAKRGAVGFARPGYAPPALQPVTRDFAFLVAADKPAGDLVRAVKGADKANIVSARLFDDFRGQGVPEGQKSLAVEVTLQPVEKSYAEADLKAIADKVTAAAAKLGAVLRG</sequence>
<evidence type="ECO:0000256" key="4">
    <source>
        <dbReference type="ARBA" id="ARBA00022490"/>
    </source>
</evidence>
<evidence type="ECO:0000256" key="5">
    <source>
        <dbReference type="ARBA" id="ARBA00022555"/>
    </source>
</evidence>
<evidence type="ECO:0000256" key="16">
    <source>
        <dbReference type="PROSITE-ProRule" id="PRU00209"/>
    </source>
</evidence>
<dbReference type="Pfam" id="PF01588">
    <property type="entry name" value="tRNA_bind"/>
    <property type="match status" value="1"/>
</dbReference>
<dbReference type="Pfam" id="PF03484">
    <property type="entry name" value="B5"/>
    <property type="match status" value="1"/>
</dbReference>
<dbReference type="GO" id="GO:0006432">
    <property type="term" value="P:phenylalanyl-tRNA aminoacylation"/>
    <property type="evidence" value="ECO:0007669"/>
    <property type="project" value="UniProtKB-UniRule"/>
</dbReference>
<keyword evidence="22" id="KW-1185">Reference proteome</keyword>
<dbReference type="SMART" id="SM00873">
    <property type="entry name" value="B3_4"/>
    <property type="match status" value="1"/>
</dbReference>
<dbReference type="CDD" id="cd00769">
    <property type="entry name" value="PheRS_beta_core"/>
    <property type="match status" value="1"/>
</dbReference>
<dbReference type="GO" id="GO:0005524">
    <property type="term" value="F:ATP binding"/>
    <property type="evidence" value="ECO:0007669"/>
    <property type="project" value="UniProtKB-UniRule"/>
</dbReference>
<feature type="domain" description="TRNA-binding" evidence="18">
    <location>
        <begin position="39"/>
        <end position="149"/>
    </location>
</feature>
<dbReference type="InterPro" id="IPR009061">
    <property type="entry name" value="DNA-bd_dom_put_sf"/>
</dbReference>
<evidence type="ECO:0000256" key="7">
    <source>
        <dbReference type="ARBA" id="ARBA00022723"/>
    </source>
</evidence>
<dbReference type="InterPro" id="IPR045060">
    <property type="entry name" value="Phe-tRNA-ligase_IIc_bsu"/>
</dbReference>
<evidence type="ECO:0000256" key="3">
    <source>
        <dbReference type="ARBA" id="ARBA00011209"/>
    </source>
</evidence>
<dbReference type="InterPro" id="IPR002547">
    <property type="entry name" value="tRNA-bd_dom"/>
</dbReference>
<dbReference type="SUPFAM" id="SSF54991">
    <property type="entry name" value="Anticodon-binding domain of PheRS"/>
    <property type="match status" value="1"/>
</dbReference>
<dbReference type="GO" id="GO:0004826">
    <property type="term" value="F:phenylalanine-tRNA ligase activity"/>
    <property type="evidence" value="ECO:0007669"/>
    <property type="project" value="UniProtKB-UniRule"/>
</dbReference>
<dbReference type="PROSITE" id="PS51483">
    <property type="entry name" value="B5"/>
    <property type="match status" value="1"/>
</dbReference>
<evidence type="ECO:0000256" key="11">
    <source>
        <dbReference type="ARBA" id="ARBA00022884"/>
    </source>
</evidence>
<comment type="catalytic activity">
    <reaction evidence="14 15">
        <text>tRNA(Phe) + L-phenylalanine + ATP = L-phenylalanyl-tRNA(Phe) + AMP + diphosphate + H(+)</text>
        <dbReference type="Rhea" id="RHEA:19413"/>
        <dbReference type="Rhea" id="RHEA-COMP:9668"/>
        <dbReference type="Rhea" id="RHEA-COMP:9699"/>
        <dbReference type="ChEBI" id="CHEBI:15378"/>
        <dbReference type="ChEBI" id="CHEBI:30616"/>
        <dbReference type="ChEBI" id="CHEBI:33019"/>
        <dbReference type="ChEBI" id="CHEBI:58095"/>
        <dbReference type="ChEBI" id="CHEBI:78442"/>
        <dbReference type="ChEBI" id="CHEBI:78531"/>
        <dbReference type="ChEBI" id="CHEBI:456215"/>
        <dbReference type="EC" id="6.1.1.20"/>
    </reaction>
</comment>
<evidence type="ECO:0000256" key="8">
    <source>
        <dbReference type="ARBA" id="ARBA00022741"/>
    </source>
</evidence>
<comment type="subcellular location">
    <subcellularLocation>
        <location evidence="1 15">Cytoplasm</location>
    </subcellularLocation>
</comment>
<dbReference type="GO" id="GO:0000287">
    <property type="term" value="F:magnesium ion binding"/>
    <property type="evidence" value="ECO:0007669"/>
    <property type="project" value="UniProtKB-UniRule"/>
</dbReference>
<organism evidence="21 22">
    <name type="scientific">Novosphingobium aerophilum</name>
    <dbReference type="NCBI Taxonomy" id="2839843"/>
    <lineage>
        <taxon>Bacteria</taxon>
        <taxon>Pseudomonadati</taxon>
        <taxon>Pseudomonadota</taxon>
        <taxon>Alphaproteobacteria</taxon>
        <taxon>Sphingomonadales</taxon>
        <taxon>Sphingomonadaceae</taxon>
        <taxon>Novosphingobium</taxon>
    </lineage>
</organism>
<dbReference type="InterPro" id="IPR005147">
    <property type="entry name" value="tRNA_synthase_B5-dom"/>
</dbReference>
<comment type="subunit">
    <text evidence="3 15">Tetramer of two alpha and two beta subunits.</text>
</comment>
<keyword evidence="6 15" id="KW-0436">Ligase</keyword>
<protein>
    <recommendedName>
        <fullName evidence="15">Phenylalanine--tRNA ligase beta subunit</fullName>
        <ecNumber evidence="15">6.1.1.20</ecNumber>
    </recommendedName>
    <alternativeName>
        <fullName evidence="15">Phenylalanyl-tRNA synthetase beta subunit</fullName>
        <shortName evidence="15">PheRS</shortName>
    </alternativeName>
</protein>
<evidence type="ECO:0000313" key="22">
    <source>
        <dbReference type="Proteomes" id="UP000520156"/>
    </source>
</evidence>
<comment type="similarity">
    <text evidence="2 15">Belongs to the phenylalanyl-tRNA synthetase beta subunit family. Type 1 subfamily.</text>
</comment>
<evidence type="ECO:0000256" key="9">
    <source>
        <dbReference type="ARBA" id="ARBA00022840"/>
    </source>
</evidence>
<dbReference type="HAMAP" id="MF_00283">
    <property type="entry name" value="Phe_tRNA_synth_beta1"/>
    <property type="match status" value="1"/>
</dbReference>
<dbReference type="InterPro" id="IPR036690">
    <property type="entry name" value="Fdx_antiC-bd_sf"/>
</dbReference>
<dbReference type="GO" id="GO:0009328">
    <property type="term" value="C:phenylalanine-tRNA ligase complex"/>
    <property type="evidence" value="ECO:0007669"/>
    <property type="project" value="TreeGrafter"/>
</dbReference>
<comment type="caution">
    <text evidence="21">The sequence shown here is derived from an EMBL/GenBank/DDBJ whole genome shotgun (WGS) entry which is preliminary data.</text>
</comment>
<dbReference type="NCBIfam" id="TIGR00472">
    <property type="entry name" value="pheT_bact"/>
    <property type="match status" value="1"/>
</dbReference>
<evidence type="ECO:0000313" key="21">
    <source>
        <dbReference type="EMBL" id="MBC2652568.1"/>
    </source>
</evidence>
<dbReference type="InterPro" id="IPR005146">
    <property type="entry name" value="B3/B4_tRNA-bd"/>
</dbReference>
<dbReference type="InterPro" id="IPR005121">
    <property type="entry name" value="Fdx_antiC-bd"/>
</dbReference>
<dbReference type="PANTHER" id="PTHR10947">
    <property type="entry name" value="PHENYLALANYL-TRNA SYNTHETASE BETA CHAIN AND LEUCINE-RICH REPEAT-CONTAINING PROTEIN 47"/>
    <property type="match status" value="1"/>
</dbReference>
<accession>A0A7X1F8V7</accession>
<keyword evidence="11 16" id="KW-0694">RNA-binding</keyword>
<dbReference type="AlphaFoldDB" id="A0A7X1F8V7"/>
<dbReference type="Gene3D" id="3.30.70.380">
    <property type="entry name" value="Ferrodoxin-fold anticodon-binding domain"/>
    <property type="match status" value="1"/>
</dbReference>
<dbReference type="Gene3D" id="3.50.40.10">
    <property type="entry name" value="Phenylalanyl-trna Synthetase, Chain B, domain 3"/>
    <property type="match status" value="1"/>
</dbReference>
<keyword evidence="10 15" id="KW-0460">Magnesium</keyword>
<evidence type="ECO:0000256" key="2">
    <source>
        <dbReference type="ARBA" id="ARBA00008653"/>
    </source>
</evidence>
<dbReference type="Gene3D" id="3.30.930.10">
    <property type="entry name" value="Bira Bifunctional Protein, Domain 2"/>
    <property type="match status" value="1"/>
</dbReference>
<evidence type="ECO:0000256" key="14">
    <source>
        <dbReference type="ARBA" id="ARBA00049255"/>
    </source>
</evidence>
<dbReference type="Pfam" id="PF17759">
    <property type="entry name" value="tRNA_synthFbeta"/>
    <property type="match status" value="1"/>
</dbReference>
<dbReference type="EC" id="6.1.1.20" evidence="15"/>
<evidence type="ECO:0000256" key="6">
    <source>
        <dbReference type="ARBA" id="ARBA00022598"/>
    </source>
</evidence>
<evidence type="ECO:0000259" key="19">
    <source>
        <dbReference type="PROSITE" id="PS51447"/>
    </source>
</evidence>
<evidence type="ECO:0000256" key="17">
    <source>
        <dbReference type="SAM" id="MobiDB-lite"/>
    </source>
</evidence>
<feature type="domain" description="B5" evidence="20">
    <location>
        <begin position="425"/>
        <end position="497"/>
    </location>
</feature>
<dbReference type="EMBL" id="JACLAU010000022">
    <property type="protein sequence ID" value="MBC2652568.1"/>
    <property type="molecule type" value="Genomic_DNA"/>
</dbReference>
<dbReference type="RefSeq" id="WP_185683981.1">
    <property type="nucleotide sequence ID" value="NZ_JACLAU010000022.1"/>
</dbReference>
<dbReference type="SMART" id="SM00874">
    <property type="entry name" value="B5"/>
    <property type="match status" value="1"/>
</dbReference>
<dbReference type="SUPFAM" id="SSF55681">
    <property type="entry name" value="Class II aaRS and biotin synthetases"/>
    <property type="match status" value="1"/>
</dbReference>
<feature type="binding site" evidence="15">
    <location>
        <position position="485"/>
    </location>
    <ligand>
        <name>Mg(2+)</name>
        <dbReference type="ChEBI" id="CHEBI:18420"/>
        <note>shared with alpha subunit</note>
    </ligand>
</feature>
<dbReference type="InterPro" id="IPR012340">
    <property type="entry name" value="NA-bd_OB-fold"/>
</dbReference>
<dbReference type="InterPro" id="IPR041616">
    <property type="entry name" value="PheRS_beta_core"/>
</dbReference>
<proteinExistence type="inferred from homology"/>
<keyword evidence="12 15" id="KW-0648">Protein biosynthesis</keyword>
<dbReference type="PANTHER" id="PTHR10947:SF0">
    <property type="entry name" value="PHENYLALANINE--TRNA LIGASE BETA SUBUNIT"/>
    <property type="match status" value="1"/>
</dbReference>
<dbReference type="GO" id="GO:0000049">
    <property type="term" value="F:tRNA binding"/>
    <property type="evidence" value="ECO:0007669"/>
    <property type="project" value="UniProtKB-UniRule"/>
</dbReference>
<feature type="binding site" evidence="15">
    <location>
        <position position="475"/>
    </location>
    <ligand>
        <name>Mg(2+)</name>
        <dbReference type="ChEBI" id="CHEBI:18420"/>
        <note>shared with alpha subunit</note>
    </ligand>
</feature>
<keyword evidence="13 15" id="KW-0030">Aminoacyl-tRNA synthetase</keyword>
<dbReference type="Gene3D" id="2.40.50.140">
    <property type="entry name" value="Nucleic acid-binding proteins"/>
    <property type="match status" value="1"/>
</dbReference>
<dbReference type="InterPro" id="IPR045864">
    <property type="entry name" value="aa-tRNA-synth_II/BPL/LPL"/>
</dbReference>
<feature type="binding site" evidence="15">
    <location>
        <position position="481"/>
    </location>
    <ligand>
        <name>Mg(2+)</name>
        <dbReference type="ChEBI" id="CHEBI:18420"/>
        <note>shared with alpha subunit</note>
    </ligand>
</feature>
<keyword evidence="8 15" id="KW-0547">Nucleotide-binding</keyword>
<dbReference type="FunFam" id="2.40.50.140:FF:000045">
    <property type="entry name" value="Phenylalanine--tRNA ligase beta subunit"/>
    <property type="match status" value="1"/>
</dbReference>
<evidence type="ECO:0000259" key="18">
    <source>
        <dbReference type="PROSITE" id="PS50886"/>
    </source>
</evidence>
<dbReference type="InterPro" id="IPR033714">
    <property type="entry name" value="tRNA_bind_bactPheRS"/>
</dbReference>
<dbReference type="Gene3D" id="3.30.56.10">
    <property type="match status" value="2"/>
</dbReference>
<dbReference type="InterPro" id="IPR020825">
    <property type="entry name" value="Phe-tRNA_synthase-like_B3/B4"/>
</dbReference>
<keyword evidence="4 15" id="KW-0963">Cytoplasm</keyword>
<feature type="domain" description="FDX-ACB" evidence="19">
    <location>
        <begin position="737"/>
        <end position="829"/>
    </location>
</feature>
<gene>
    <name evidence="15" type="primary">pheT</name>
    <name evidence="21" type="ORF">H7F49_12725</name>
</gene>
<dbReference type="InterPro" id="IPR004532">
    <property type="entry name" value="Phe-tRNA-ligase_IIc_bsu_bact"/>
</dbReference>
<dbReference type="SUPFAM" id="SSF56037">
    <property type="entry name" value="PheT/TilS domain"/>
    <property type="match status" value="1"/>
</dbReference>
<evidence type="ECO:0000256" key="15">
    <source>
        <dbReference type="HAMAP-Rule" id="MF_00283"/>
    </source>
</evidence>
<dbReference type="SMART" id="SM00896">
    <property type="entry name" value="FDX-ACB"/>
    <property type="match status" value="1"/>
</dbReference>
<dbReference type="PROSITE" id="PS51447">
    <property type="entry name" value="FDX_ACB"/>
    <property type="match status" value="1"/>
</dbReference>
<name>A0A7X1F8V7_9SPHN</name>
<evidence type="ECO:0000256" key="13">
    <source>
        <dbReference type="ARBA" id="ARBA00023146"/>
    </source>
</evidence>
<dbReference type="Pfam" id="PF03147">
    <property type="entry name" value="FDX-ACB"/>
    <property type="match status" value="1"/>
</dbReference>
<dbReference type="SUPFAM" id="SSF50249">
    <property type="entry name" value="Nucleic acid-binding proteins"/>
    <property type="match status" value="1"/>
</dbReference>
<dbReference type="CDD" id="cd02796">
    <property type="entry name" value="tRNA_bind_bactPheRS"/>
    <property type="match status" value="1"/>
</dbReference>
<dbReference type="Pfam" id="PF03483">
    <property type="entry name" value="B3_4"/>
    <property type="match status" value="1"/>
</dbReference>
<dbReference type="PROSITE" id="PS50886">
    <property type="entry name" value="TRBD"/>
    <property type="match status" value="1"/>
</dbReference>
<dbReference type="Proteomes" id="UP000520156">
    <property type="component" value="Unassembled WGS sequence"/>
</dbReference>
<keyword evidence="9 15" id="KW-0067">ATP-binding</keyword>
<evidence type="ECO:0000259" key="20">
    <source>
        <dbReference type="PROSITE" id="PS51483"/>
    </source>
</evidence>
<keyword evidence="7 15" id="KW-0479">Metal-binding</keyword>
<dbReference type="NCBIfam" id="NF045760">
    <property type="entry name" value="YtpR"/>
    <property type="match status" value="1"/>
</dbReference>